<proteinExistence type="predicted"/>
<organism evidence="1 2">
    <name type="scientific">Thermococcus paralvinellae</name>
    <dbReference type="NCBI Taxonomy" id="582419"/>
    <lineage>
        <taxon>Archaea</taxon>
        <taxon>Methanobacteriati</taxon>
        <taxon>Methanobacteriota</taxon>
        <taxon>Thermococci</taxon>
        <taxon>Thermococcales</taxon>
        <taxon>Thermococcaceae</taxon>
        <taxon>Thermococcus</taxon>
    </lineage>
</organism>
<accession>W0I5B0</accession>
<dbReference type="Pfam" id="PF18306">
    <property type="entry name" value="LDcluster4"/>
    <property type="match status" value="1"/>
</dbReference>
<dbReference type="STRING" id="582419.TES1_1879"/>
<dbReference type="AlphaFoldDB" id="W0I5B0"/>
<evidence type="ECO:0000313" key="1">
    <source>
        <dbReference type="EMBL" id="AHF81254.1"/>
    </source>
</evidence>
<gene>
    <name evidence="1" type="ORF">TES1_1879</name>
</gene>
<dbReference type="KEGG" id="ths:TES1_1879"/>
<dbReference type="Proteomes" id="UP000019027">
    <property type="component" value="Chromosome"/>
</dbReference>
<dbReference type="EMBL" id="CP006965">
    <property type="protein sequence ID" value="AHF81254.1"/>
    <property type="molecule type" value="Genomic_DNA"/>
</dbReference>
<reference evidence="1 2" key="1">
    <citation type="journal article" date="2014" name="Int. J. Syst. Evol. Microbiol.">
        <title>Thermococcus paralvinellae sp. nov. and Thermococcus cleftensis sp. nov. of hyperthermophilic heterotrophs from deep-sea hydrothermal vents.</title>
        <authorList>
            <person name="Hensley S.A."/>
            <person name="Jung J.H."/>
            <person name="Park C.S."/>
            <person name="Holden J.F."/>
        </authorList>
    </citation>
    <scope>NUCLEOTIDE SEQUENCE [LARGE SCALE GENOMIC DNA]</scope>
    <source>
        <strain evidence="1 2">ES1</strain>
    </source>
</reference>
<keyword evidence="2" id="KW-1185">Reference proteome</keyword>
<sequence>MIQIAIAGSSDEKPLKKAERKAREFARELGKYKDEVALLTGGRGGIMRIVSEEFRKAGGL</sequence>
<dbReference type="SUPFAM" id="SSF102405">
    <property type="entry name" value="MCP/YpsA-like"/>
    <property type="match status" value="1"/>
</dbReference>
<dbReference type="Gene3D" id="3.40.50.450">
    <property type="match status" value="1"/>
</dbReference>
<evidence type="ECO:0000313" key="2">
    <source>
        <dbReference type="Proteomes" id="UP000019027"/>
    </source>
</evidence>
<protein>
    <submittedName>
        <fullName evidence="1">Putative molybdenum cofactor carrier protein</fullName>
    </submittedName>
</protein>
<dbReference type="InterPro" id="IPR041164">
    <property type="entry name" value="LDcluster4"/>
</dbReference>
<name>W0I5B0_9EURY</name>
<dbReference type="HOGENOM" id="CLU_2930397_0_0_2"/>